<comment type="subcellular location">
    <subcellularLocation>
        <location evidence="1">Nucleus</location>
    </subcellularLocation>
</comment>
<protein>
    <recommendedName>
        <fullName evidence="7">DNA-directed RNA polymerase III subunit</fullName>
    </recommendedName>
</protein>
<dbReference type="AlphaFoldDB" id="A0A9W8E386"/>
<dbReference type="OrthoDB" id="5377312at2759"/>
<gene>
    <name evidence="5" type="ORF">IWQ62_006876</name>
</gene>
<comment type="caution">
    <text evidence="5">The sequence shown here is derived from an EMBL/GenBank/DDBJ whole genome shotgun (WGS) entry which is preliminary data.</text>
</comment>
<reference evidence="5" key="1">
    <citation type="submission" date="2022-07" db="EMBL/GenBank/DDBJ databases">
        <title>Phylogenomic reconstructions and comparative analyses of Kickxellomycotina fungi.</title>
        <authorList>
            <person name="Reynolds N.K."/>
            <person name="Stajich J.E."/>
            <person name="Barry K."/>
            <person name="Grigoriev I.V."/>
            <person name="Crous P."/>
            <person name="Smith M.E."/>
        </authorList>
    </citation>
    <scope>NUCLEOTIDE SEQUENCE</scope>
    <source>
        <strain evidence="5">RSA 1196</strain>
    </source>
</reference>
<organism evidence="5 6">
    <name type="scientific">Dispira parvispora</name>
    <dbReference type="NCBI Taxonomy" id="1520584"/>
    <lineage>
        <taxon>Eukaryota</taxon>
        <taxon>Fungi</taxon>
        <taxon>Fungi incertae sedis</taxon>
        <taxon>Zoopagomycota</taxon>
        <taxon>Kickxellomycotina</taxon>
        <taxon>Dimargaritomycetes</taxon>
        <taxon>Dimargaritales</taxon>
        <taxon>Dimargaritaceae</taxon>
        <taxon>Dispira</taxon>
    </lineage>
</organism>
<evidence type="ECO:0000256" key="1">
    <source>
        <dbReference type="ARBA" id="ARBA00004123"/>
    </source>
</evidence>
<keyword evidence="6" id="KW-1185">Reference proteome</keyword>
<proteinExistence type="inferred from homology"/>
<feature type="compositionally biased region" description="Acidic residues" evidence="4">
    <location>
        <begin position="154"/>
        <end position="170"/>
    </location>
</feature>
<evidence type="ECO:0008006" key="7">
    <source>
        <dbReference type="Google" id="ProtNLM"/>
    </source>
</evidence>
<feature type="region of interest" description="Disordered" evidence="4">
    <location>
        <begin position="132"/>
        <end position="193"/>
    </location>
</feature>
<dbReference type="GO" id="GO:0006383">
    <property type="term" value="P:transcription by RNA polymerase III"/>
    <property type="evidence" value="ECO:0007669"/>
    <property type="project" value="InterPro"/>
</dbReference>
<comment type="similarity">
    <text evidence="2">Belongs to the eukaryotic RPC7 RNA polymerase subunit family.</text>
</comment>
<feature type="compositionally biased region" description="Gly residues" evidence="4">
    <location>
        <begin position="1"/>
        <end position="10"/>
    </location>
</feature>
<dbReference type="PANTHER" id="PTHR15367:SF2">
    <property type="entry name" value="DNA-DIRECTED RNA POLYMERASE III SUBUNIT"/>
    <property type="match status" value="1"/>
</dbReference>
<sequence length="193" mass="21871">MSRGRGGGSNLRGRLRGSEVVNTLREPKERFPPFELPARRQPNSQEQECLKFYRAYLTTLKDSPFYLDMPPPPKAIERYSDKYLQNSQRKSRGGLATSKLDTGFFPDELHGVVDRKKSGALLKKRREINVDLNALDSIEQDSDLDNEEGKAAGGEDDELEEFDEEEDEEAGHDYADTYFDNGEDDGLEDDDGD</sequence>
<dbReference type="PIRSF" id="PIRSF000777">
    <property type="entry name" value="RNA_polIII_C31"/>
    <property type="match status" value="1"/>
</dbReference>
<dbReference type="EMBL" id="JANBPY010004295">
    <property type="protein sequence ID" value="KAJ1948539.1"/>
    <property type="molecule type" value="Genomic_DNA"/>
</dbReference>
<evidence type="ECO:0000313" key="6">
    <source>
        <dbReference type="Proteomes" id="UP001150925"/>
    </source>
</evidence>
<evidence type="ECO:0000256" key="2">
    <source>
        <dbReference type="ARBA" id="ARBA00008352"/>
    </source>
</evidence>
<evidence type="ECO:0000256" key="3">
    <source>
        <dbReference type="ARBA" id="ARBA00023242"/>
    </source>
</evidence>
<feature type="non-terminal residue" evidence="5">
    <location>
        <position position="193"/>
    </location>
</feature>
<dbReference type="GO" id="GO:0005666">
    <property type="term" value="C:RNA polymerase III complex"/>
    <property type="evidence" value="ECO:0007669"/>
    <property type="project" value="TreeGrafter"/>
</dbReference>
<evidence type="ECO:0000256" key="4">
    <source>
        <dbReference type="SAM" id="MobiDB-lite"/>
    </source>
</evidence>
<feature type="region of interest" description="Disordered" evidence="4">
    <location>
        <begin position="1"/>
        <end position="43"/>
    </location>
</feature>
<keyword evidence="3" id="KW-0539">Nucleus</keyword>
<name>A0A9W8E386_9FUNG</name>
<dbReference type="PANTHER" id="PTHR15367">
    <property type="entry name" value="DNA-DIRECTED RNA POLYMERASE III"/>
    <property type="match status" value="1"/>
</dbReference>
<accession>A0A9W8E386</accession>
<dbReference type="InterPro" id="IPR024661">
    <property type="entry name" value="RNA_pol_III_Rpc31"/>
</dbReference>
<feature type="compositionally biased region" description="Acidic residues" evidence="4">
    <location>
        <begin position="181"/>
        <end position="193"/>
    </location>
</feature>
<dbReference type="Proteomes" id="UP001150925">
    <property type="component" value="Unassembled WGS sequence"/>
</dbReference>
<dbReference type="Pfam" id="PF11705">
    <property type="entry name" value="RNA_pol_3_Rpc31"/>
    <property type="match status" value="1"/>
</dbReference>
<evidence type="ECO:0000313" key="5">
    <source>
        <dbReference type="EMBL" id="KAJ1948539.1"/>
    </source>
</evidence>